<sequence>MTGVGGEHKLPGEYRKSQNWIGGLSLTDAVFILPHHDNVPELMSGMEFFFAQRPDSFTRYSADSYCALSI</sequence>
<dbReference type="AlphaFoldDB" id="A0A401XI03"/>
<accession>A0A401XI03</accession>
<reference evidence="1 2" key="1">
    <citation type="submission" date="2018-11" db="EMBL/GenBank/DDBJ databases">
        <title>Schleiferia aggregans sp. nov., a moderately thermophilic heterotrophic bacterium isolated from microbial mats at a terrestrial hot spring.</title>
        <authorList>
            <person name="Iino T."/>
            <person name="Ohkuma M."/>
            <person name="Haruta S."/>
        </authorList>
    </citation>
    <scope>NUCLEOTIDE SEQUENCE [LARGE SCALE GENOMIC DNA]</scope>
    <source>
        <strain evidence="1 2">LA</strain>
    </source>
</reference>
<gene>
    <name evidence="1" type="ORF">JCM31826_01100</name>
</gene>
<dbReference type="InterPro" id="IPR036597">
    <property type="entry name" value="Fido-like_dom_sf"/>
</dbReference>
<comment type="caution">
    <text evidence="1">The sequence shown here is derived from an EMBL/GenBank/DDBJ whole genome shotgun (WGS) entry which is preliminary data.</text>
</comment>
<keyword evidence="2" id="KW-1185">Reference proteome</keyword>
<evidence type="ECO:0000313" key="1">
    <source>
        <dbReference type="EMBL" id="GCD76628.1"/>
    </source>
</evidence>
<dbReference type="Gene3D" id="1.10.3290.10">
    <property type="entry name" value="Fido-like domain"/>
    <property type="match status" value="1"/>
</dbReference>
<dbReference type="SUPFAM" id="SSF140931">
    <property type="entry name" value="Fic-like"/>
    <property type="match status" value="1"/>
</dbReference>
<organism evidence="1 2">
    <name type="scientific">Thermaurantimonas aggregans</name>
    <dbReference type="NCBI Taxonomy" id="2173829"/>
    <lineage>
        <taxon>Bacteria</taxon>
        <taxon>Pseudomonadati</taxon>
        <taxon>Bacteroidota</taxon>
        <taxon>Flavobacteriia</taxon>
        <taxon>Flavobacteriales</taxon>
        <taxon>Schleiferiaceae</taxon>
        <taxon>Thermaurantimonas</taxon>
    </lineage>
</organism>
<proteinExistence type="predicted"/>
<evidence type="ECO:0000313" key="2">
    <source>
        <dbReference type="Proteomes" id="UP000286715"/>
    </source>
</evidence>
<protein>
    <submittedName>
        <fullName evidence="1">Uncharacterized protein</fullName>
    </submittedName>
</protein>
<dbReference type="Proteomes" id="UP000286715">
    <property type="component" value="Unassembled WGS sequence"/>
</dbReference>
<dbReference type="EMBL" id="BHZE01000001">
    <property type="protein sequence ID" value="GCD76628.1"/>
    <property type="molecule type" value="Genomic_DNA"/>
</dbReference>
<name>A0A401XI03_9FLAO</name>